<dbReference type="AlphaFoldDB" id="A0A6C0EBD6"/>
<name>A0A6C0EBD6_9ZZZZ</name>
<dbReference type="EMBL" id="MN739773">
    <property type="protein sequence ID" value="QHT25579.1"/>
    <property type="molecule type" value="Genomic_DNA"/>
</dbReference>
<organism evidence="1">
    <name type="scientific">viral metagenome</name>
    <dbReference type="NCBI Taxonomy" id="1070528"/>
    <lineage>
        <taxon>unclassified sequences</taxon>
        <taxon>metagenomes</taxon>
        <taxon>organismal metagenomes</taxon>
    </lineage>
</organism>
<evidence type="ECO:0000313" key="1">
    <source>
        <dbReference type="EMBL" id="QHT25579.1"/>
    </source>
</evidence>
<proteinExistence type="predicted"/>
<accession>A0A6C0EBD6</accession>
<reference evidence="1" key="1">
    <citation type="journal article" date="2020" name="Nature">
        <title>Giant virus diversity and host interactions through global metagenomics.</title>
        <authorList>
            <person name="Schulz F."/>
            <person name="Roux S."/>
            <person name="Paez-Espino D."/>
            <person name="Jungbluth S."/>
            <person name="Walsh D.A."/>
            <person name="Denef V.J."/>
            <person name="McMahon K.D."/>
            <person name="Konstantinidis K.T."/>
            <person name="Eloe-Fadrosh E.A."/>
            <person name="Kyrpides N.C."/>
            <person name="Woyke T."/>
        </authorList>
    </citation>
    <scope>NUCLEOTIDE SEQUENCE</scope>
    <source>
        <strain evidence="1">GVMAG-M-3300023179-27</strain>
    </source>
</reference>
<sequence>MADIFTEFVKCNLAIKLAKDTRNEHITSVLIPYLKEHIVPEGYPTLKFVSWYNEHMSKFEKFKDTFTIDPMFIELVNSGFPLLYVRSHSNILKKKHIIELFPKCTIFRKNDKFTSYDGSIILNDQELLLEATKLYVNHFREKDDYAGYVKVLNNYLSIKFRTDPENFMEHHKRRTVSFYLTDNLEEIVRHINDTFGYPRLDVDFLEDHNSYKKYFVVRKIDMNIIDLRNHATEE</sequence>
<protein>
    <submittedName>
        <fullName evidence="1">Uncharacterized protein</fullName>
    </submittedName>
</protein>